<evidence type="ECO:0000313" key="1">
    <source>
        <dbReference type="EMBL" id="WNZ25437.1"/>
    </source>
</evidence>
<reference evidence="1" key="1">
    <citation type="submission" date="2020-05" db="EMBL/GenBank/DDBJ databases">
        <authorList>
            <person name="Zhu T."/>
            <person name="Keshari N."/>
            <person name="Lu X."/>
        </authorList>
    </citation>
    <scope>NUCLEOTIDE SEQUENCE</scope>
    <source>
        <strain evidence="1">NK1-12</strain>
    </source>
</reference>
<dbReference type="AlphaFoldDB" id="A0AA96WWR1"/>
<proteinExistence type="predicted"/>
<protein>
    <submittedName>
        <fullName evidence="1">Uncharacterized protein</fullName>
    </submittedName>
</protein>
<dbReference type="EMBL" id="CP053586">
    <property type="protein sequence ID" value="WNZ25437.1"/>
    <property type="molecule type" value="Genomic_DNA"/>
</dbReference>
<accession>A0AA96WWR1</accession>
<gene>
    <name evidence="1" type="ORF">HJG54_22995</name>
</gene>
<organism evidence="1">
    <name type="scientific">Leptolyngbya sp. NK1-12</name>
    <dbReference type="NCBI Taxonomy" id="2547451"/>
    <lineage>
        <taxon>Bacteria</taxon>
        <taxon>Bacillati</taxon>
        <taxon>Cyanobacteriota</taxon>
        <taxon>Cyanophyceae</taxon>
        <taxon>Leptolyngbyales</taxon>
        <taxon>Leptolyngbyaceae</taxon>
        <taxon>Leptolyngbya group</taxon>
        <taxon>Leptolyngbya</taxon>
    </lineage>
</organism>
<sequence length="257" mass="29506">MSVQKSQIESALSAQLPKDIITELLNEYQHIKQQFFLRKFQPAELNAARFSECVLRLIEFLDTGNYTPFGKQLNTQNIINRISNNTGLPEGVRFFIPQLTRVLLDIRNKRNVAHVGGEVNPNYSDSLLVSHSADWILIELIRNYHTNSIDEARKIVESINEAKIPVIVEVGSFVRVQNTKLKADQKTLLILYYKQPDKVSDADLIKWIKYSNASRYRTEILKVLDDEALIHYENGFCTLLPKGIIHVEKNISLELIV</sequence>
<name>A0AA96WWR1_9CYAN</name>
<dbReference type="RefSeq" id="WP_316431581.1">
    <property type="nucleotide sequence ID" value="NZ_CP053586.1"/>
</dbReference>